<evidence type="ECO:0000313" key="5">
    <source>
        <dbReference type="Proteomes" id="UP000779049"/>
    </source>
</evidence>
<dbReference type="Pfam" id="PF13349">
    <property type="entry name" value="DUF4097"/>
    <property type="match status" value="1"/>
</dbReference>
<dbReference type="RefSeq" id="WP_221919937.1">
    <property type="nucleotide sequence ID" value="NZ_CP173660.1"/>
</dbReference>
<evidence type="ECO:0000259" key="3">
    <source>
        <dbReference type="Pfam" id="PF13349"/>
    </source>
</evidence>
<gene>
    <name evidence="4" type="ORF">FLB61_08985</name>
</gene>
<feature type="transmembrane region" description="Helical" evidence="2">
    <location>
        <begin position="133"/>
        <end position="151"/>
    </location>
</feature>
<comment type="caution">
    <text evidence="4">The sequence shown here is derived from an EMBL/GenBank/DDBJ whole genome shotgun (WGS) entry which is preliminary data.</text>
</comment>
<keyword evidence="2" id="KW-1133">Transmembrane helix</keyword>
<evidence type="ECO:0000256" key="1">
    <source>
        <dbReference type="SAM" id="MobiDB-lite"/>
    </source>
</evidence>
<keyword evidence="5" id="KW-1185">Reference proteome</keyword>
<feature type="transmembrane region" description="Helical" evidence="2">
    <location>
        <begin position="110"/>
        <end position="127"/>
    </location>
</feature>
<name>A0ABS7L8B9_9FIRM</name>
<proteinExistence type="predicted"/>
<evidence type="ECO:0000256" key="2">
    <source>
        <dbReference type="SAM" id="Phobius"/>
    </source>
</evidence>
<keyword evidence="2" id="KW-0812">Transmembrane</keyword>
<dbReference type="Gene3D" id="2.160.20.120">
    <property type="match status" value="1"/>
</dbReference>
<dbReference type="InterPro" id="IPR025164">
    <property type="entry name" value="Toastrack_DUF4097"/>
</dbReference>
<dbReference type="Pfam" id="PF22564">
    <property type="entry name" value="HAAS"/>
    <property type="match status" value="1"/>
</dbReference>
<evidence type="ECO:0000313" key="4">
    <source>
        <dbReference type="EMBL" id="MBY0759217.1"/>
    </source>
</evidence>
<feature type="compositionally biased region" description="Basic and acidic residues" evidence="1">
    <location>
        <begin position="80"/>
        <end position="100"/>
    </location>
</feature>
<organism evidence="4 5">
    <name type="scientific">Sellimonas caecigallum</name>
    <dbReference type="NCBI Taxonomy" id="2592333"/>
    <lineage>
        <taxon>Bacteria</taxon>
        <taxon>Bacillati</taxon>
        <taxon>Bacillota</taxon>
        <taxon>Clostridia</taxon>
        <taxon>Lachnospirales</taxon>
        <taxon>Lachnospiraceae</taxon>
        <taxon>Sellimonas</taxon>
    </lineage>
</organism>
<sequence>MNRQEFIERLRELLGDLSEEERQEAIQYYEDYFADAGEENEERVIEELGSPEKVALMIREGLQGEDGGSEYRETGYAQTRYEEREVPQSRHSNEEREQSRNQKPWTSRPLKILLIILIICVGFPVVVPVIGGIVFGALAILCAFFVIFSLLRGKKVSRTSSEEGMKTFGAYQGIKKLNIKVKSMNLYFQIDENLKEEMWVQGENLDDRTEVDIRQDKEELIVDSSSHKMLGRPADNTTSALRISLPRDFQFDKTCINVGSGSAYAEQILSRKMKVNVGSGAVEMDQFKAEELDIDCGAGGVTMLGGNAPEKVLIDCGAGGVSLEFSGCRRQYDYDLDCSAGSISIDGEEQIAGFGGKRKIDNNAQKKVKADCAAGGIELTFVQ</sequence>
<dbReference type="Proteomes" id="UP000779049">
    <property type="component" value="Unassembled WGS sequence"/>
</dbReference>
<dbReference type="EMBL" id="VIRV01000012">
    <property type="protein sequence ID" value="MBY0759217.1"/>
    <property type="molecule type" value="Genomic_DNA"/>
</dbReference>
<feature type="region of interest" description="Disordered" evidence="1">
    <location>
        <begin position="79"/>
        <end position="102"/>
    </location>
</feature>
<keyword evidence="2" id="KW-0472">Membrane</keyword>
<reference evidence="4 5" key="1">
    <citation type="journal article" date="2020" name="New Microbes New Infect">
        <title>Sellimonas caecigallum sp. nov., description and genome sequence of a new member of the Sellimonas genus isolated from the cecum of feral chicken.</title>
        <authorList>
            <person name="Wongkuna S."/>
            <person name="Ghimire S."/>
            <person name="Antony L."/>
            <person name="Chankhamhaengdecha S."/>
            <person name="Janvilisri T."/>
            <person name="Scaria J."/>
        </authorList>
    </citation>
    <scope>NUCLEOTIDE SEQUENCE [LARGE SCALE GENOMIC DNA]</scope>
    <source>
        <strain evidence="4 5">SW451</strain>
    </source>
</reference>
<feature type="domain" description="DUF4097" evidence="3">
    <location>
        <begin position="250"/>
        <end position="379"/>
    </location>
</feature>
<accession>A0ABS7L8B9</accession>
<protein>
    <submittedName>
        <fullName evidence="4">DUF1700 domain-containing protein</fullName>
    </submittedName>
</protein>